<gene>
    <name evidence="8" type="primary">rnz</name>
    <name evidence="9" type="ORF">GWK08_11420</name>
</gene>
<feature type="binding site" evidence="8">
    <location>
        <position position="268"/>
    </location>
    <ligand>
        <name>Zn(2+)</name>
        <dbReference type="ChEBI" id="CHEBI:29105"/>
        <label>2</label>
        <note>catalytic</note>
    </ligand>
</feature>
<feature type="binding site" evidence="8">
    <location>
        <position position="62"/>
    </location>
    <ligand>
        <name>Zn(2+)</name>
        <dbReference type="ChEBI" id="CHEBI:29105"/>
        <label>1</label>
        <note>catalytic</note>
    </ligand>
</feature>
<comment type="caution">
    <text evidence="9">The sequence shown here is derived from an EMBL/GenBank/DDBJ whole genome shotgun (WGS) entry which is preliminary data.</text>
</comment>
<keyword evidence="3 8" id="KW-0540">Nuclease</keyword>
<dbReference type="GO" id="GO:0042781">
    <property type="term" value="F:3'-tRNA processing endoribonuclease activity"/>
    <property type="evidence" value="ECO:0007669"/>
    <property type="project" value="UniProtKB-UniRule"/>
</dbReference>
<feature type="binding site" evidence="8">
    <location>
        <position position="140"/>
    </location>
    <ligand>
        <name>Zn(2+)</name>
        <dbReference type="ChEBI" id="CHEBI:29105"/>
        <label>1</label>
        <note>catalytic</note>
    </ligand>
</feature>
<dbReference type="PANTHER" id="PTHR46018">
    <property type="entry name" value="ZINC PHOSPHODIESTERASE ELAC PROTEIN 1"/>
    <property type="match status" value="1"/>
</dbReference>
<dbReference type="Pfam" id="PF23023">
    <property type="entry name" value="Anti-Pycsar_Apyc1"/>
    <property type="match status" value="1"/>
</dbReference>
<dbReference type="Proteomes" id="UP000468581">
    <property type="component" value="Unassembled WGS sequence"/>
</dbReference>
<protein>
    <recommendedName>
        <fullName evidence="8">Ribonuclease Z</fullName>
        <shortName evidence="8">RNase Z</shortName>
        <ecNumber evidence="8">3.1.26.11</ecNumber>
    </recommendedName>
    <alternativeName>
        <fullName evidence="8">tRNA 3 endonuclease</fullName>
    </alternativeName>
    <alternativeName>
        <fullName evidence="8">tRNase Z</fullName>
    </alternativeName>
</protein>
<comment type="subunit">
    <text evidence="1 8">Homodimer.</text>
</comment>
<evidence type="ECO:0000256" key="2">
    <source>
        <dbReference type="ARBA" id="ARBA00022694"/>
    </source>
</evidence>
<evidence type="ECO:0000256" key="3">
    <source>
        <dbReference type="ARBA" id="ARBA00022722"/>
    </source>
</evidence>
<feature type="binding site" evidence="8">
    <location>
        <position position="60"/>
    </location>
    <ligand>
        <name>Zn(2+)</name>
        <dbReference type="ChEBI" id="CHEBI:29105"/>
        <label>1</label>
        <note>catalytic</note>
    </ligand>
</feature>
<dbReference type="EC" id="3.1.26.11" evidence="8"/>
<dbReference type="CDD" id="cd07717">
    <property type="entry name" value="RNaseZ_ZiPD-like_MBL-fold"/>
    <property type="match status" value="1"/>
</dbReference>
<evidence type="ECO:0000313" key="10">
    <source>
        <dbReference type="Proteomes" id="UP000468581"/>
    </source>
</evidence>
<organism evidence="9 10">
    <name type="scientific">Leptobacterium flavescens</name>
    <dbReference type="NCBI Taxonomy" id="472055"/>
    <lineage>
        <taxon>Bacteria</taxon>
        <taxon>Pseudomonadati</taxon>
        <taxon>Bacteroidota</taxon>
        <taxon>Flavobacteriia</taxon>
        <taxon>Flavobacteriales</taxon>
        <taxon>Flavobacteriaceae</taxon>
        <taxon>Leptobacterium</taxon>
    </lineage>
</organism>
<dbReference type="NCBIfam" id="NF000801">
    <property type="entry name" value="PRK00055.1-3"/>
    <property type="match status" value="1"/>
</dbReference>
<dbReference type="PANTHER" id="PTHR46018:SF2">
    <property type="entry name" value="ZINC PHOSPHODIESTERASE ELAC PROTEIN 1"/>
    <property type="match status" value="1"/>
</dbReference>
<keyword evidence="6 8" id="KW-0378">Hydrolase</keyword>
<name>A0A6P0UNH0_9FLAO</name>
<dbReference type="SUPFAM" id="SSF56281">
    <property type="entry name" value="Metallo-hydrolase/oxidoreductase"/>
    <property type="match status" value="1"/>
</dbReference>
<feature type="binding site" evidence="8">
    <location>
        <position position="64"/>
    </location>
    <ligand>
        <name>Zn(2+)</name>
        <dbReference type="ChEBI" id="CHEBI:29105"/>
        <label>2</label>
        <note>catalytic</note>
    </ligand>
</feature>
<sequence>MKLTILGCYSATPRTFNNPTSQVLEMKGQLFLIDCGEGTQVELRRHKIKFARIKHIFISHLHGDHFFGLPGLISTFRLLGRDSELNIYGPKGIKEVISLMMKLSGSWTDFPLVFHELNSKESELILDNEKVEVRTIPLDHRVYTNGFLFREKPGERKLNIAEAIELGIDKAYYRNIKKGKDVELESGEVIPNARLSFDPPAPKSYAFCSDTAYKPDIVPLISGVDVLYHESTFMEAHAHLSSSTKHSTAKEAAAIARDAKAGTLILGHYSTRYGELDGFKDEASGIFENVLLADDGKEFEF</sequence>
<evidence type="ECO:0000256" key="4">
    <source>
        <dbReference type="ARBA" id="ARBA00022723"/>
    </source>
</evidence>
<feature type="binding site" evidence="8">
    <location>
        <position position="65"/>
    </location>
    <ligand>
        <name>Zn(2+)</name>
        <dbReference type="ChEBI" id="CHEBI:29105"/>
        <label>2</label>
        <note>catalytic</note>
    </ligand>
</feature>
<evidence type="ECO:0000256" key="5">
    <source>
        <dbReference type="ARBA" id="ARBA00022759"/>
    </source>
</evidence>
<dbReference type="AlphaFoldDB" id="A0A6P0UNH0"/>
<feature type="binding site" evidence="8">
    <location>
        <position position="210"/>
    </location>
    <ligand>
        <name>Zn(2+)</name>
        <dbReference type="ChEBI" id="CHEBI:29105"/>
        <label>1</label>
        <note>catalytic</note>
    </ligand>
</feature>
<keyword evidence="10" id="KW-1185">Reference proteome</keyword>
<dbReference type="Gene3D" id="3.60.15.10">
    <property type="entry name" value="Ribonuclease Z/Hydroxyacylglutathione hydrolase-like"/>
    <property type="match status" value="1"/>
</dbReference>
<dbReference type="InterPro" id="IPR013471">
    <property type="entry name" value="RNase_Z/BN"/>
</dbReference>
<evidence type="ECO:0000313" key="9">
    <source>
        <dbReference type="EMBL" id="NER14052.1"/>
    </source>
</evidence>
<dbReference type="EMBL" id="JAABOO010000002">
    <property type="protein sequence ID" value="NER14052.1"/>
    <property type="molecule type" value="Genomic_DNA"/>
</dbReference>
<evidence type="ECO:0000256" key="6">
    <source>
        <dbReference type="ARBA" id="ARBA00022801"/>
    </source>
</evidence>
<reference evidence="9 10" key="1">
    <citation type="submission" date="2020-01" db="EMBL/GenBank/DDBJ databases">
        <title>Leptobacterium flavescens.</title>
        <authorList>
            <person name="Wang G."/>
        </authorList>
    </citation>
    <scope>NUCLEOTIDE SEQUENCE [LARGE SCALE GENOMIC DNA]</scope>
    <source>
        <strain evidence="9 10">KCTC 22160</strain>
    </source>
</reference>
<evidence type="ECO:0000256" key="8">
    <source>
        <dbReference type="HAMAP-Rule" id="MF_01818"/>
    </source>
</evidence>
<keyword evidence="4 8" id="KW-0479">Metal-binding</keyword>
<proteinExistence type="inferred from homology"/>
<comment type="function">
    <text evidence="8">Zinc phosphodiesterase, which displays some tRNA 3'-processing endonuclease activity. Probably involved in tRNA maturation, by removing a 3'-trailer from precursor tRNA.</text>
</comment>
<dbReference type="GO" id="GO:0008270">
    <property type="term" value="F:zinc ion binding"/>
    <property type="evidence" value="ECO:0007669"/>
    <property type="project" value="UniProtKB-UniRule"/>
</dbReference>
<feature type="active site" description="Proton acceptor" evidence="8">
    <location>
        <position position="64"/>
    </location>
</feature>
<keyword evidence="5 8" id="KW-0255">Endonuclease</keyword>
<keyword evidence="2 8" id="KW-0819">tRNA processing</keyword>
<evidence type="ECO:0000256" key="1">
    <source>
        <dbReference type="ARBA" id="ARBA00011738"/>
    </source>
</evidence>
<comment type="cofactor">
    <cofactor evidence="8">
        <name>Zn(2+)</name>
        <dbReference type="ChEBI" id="CHEBI:29105"/>
    </cofactor>
    <text evidence="8">Binds 2 Zn(2+) ions.</text>
</comment>
<dbReference type="NCBIfam" id="TIGR02651">
    <property type="entry name" value="RNase_Z"/>
    <property type="match status" value="1"/>
</dbReference>
<evidence type="ECO:0000256" key="7">
    <source>
        <dbReference type="ARBA" id="ARBA00022833"/>
    </source>
</evidence>
<feature type="binding site" evidence="8">
    <location>
        <position position="210"/>
    </location>
    <ligand>
        <name>Zn(2+)</name>
        <dbReference type="ChEBI" id="CHEBI:29105"/>
        <label>2</label>
        <note>catalytic</note>
    </ligand>
</feature>
<dbReference type="RefSeq" id="WP_163607317.1">
    <property type="nucleotide sequence ID" value="NZ_JAABOO010000002.1"/>
</dbReference>
<comment type="similarity">
    <text evidence="8">Belongs to the RNase Z family.</text>
</comment>
<accession>A0A6P0UNH0</accession>
<dbReference type="HAMAP" id="MF_01818">
    <property type="entry name" value="RNase_Z_BN"/>
    <property type="match status" value="1"/>
</dbReference>
<keyword evidence="7 8" id="KW-0862">Zinc</keyword>
<dbReference type="InterPro" id="IPR036866">
    <property type="entry name" value="RibonucZ/Hydroxyglut_hydro"/>
</dbReference>
<comment type="catalytic activity">
    <reaction evidence="8">
        <text>Endonucleolytic cleavage of RNA, removing extra 3' nucleotides from tRNA precursor, generating 3' termini of tRNAs. A 3'-hydroxy group is left at the tRNA terminus and a 5'-phosphoryl group is left at the trailer molecule.</text>
        <dbReference type="EC" id="3.1.26.11"/>
    </reaction>
</comment>